<keyword evidence="3" id="KW-1185">Reference proteome</keyword>
<comment type="caution">
    <text evidence="2">The sequence shown here is derived from an EMBL/GenBank/DDBJ whole genome shotgun (WGS) entry which is preliminary data.</text>
</comment>
<evidence type="ECO:0000313" key="2">
    <source>
        <dbReference type="EMBL" id="MCD7469016.1"/>
    </source>
</evidence>
<feature type="compositionally biased region" description="Low complexity" evidence="1">
    <location>
        <begin position="9"/>
        <end position="21"/>
    </location>
</feature>
<accession>A0ABS8TC57</accession>
<gene>
    <name evidence="2" type="ORF">HAX54_007631</name>
</gene>
<name>A0ABS8TC57_DATST</name>
<organism evidence="2 3">
    <name type="scientific">Datura stramonium</name>
    <name type="common">Jimsonweed</name>
    <name type="synonym">Common thornapple</name>
    <dbReference type="NCBI Taxonomy" id="4076"/>
    <lineage>
        <taxon>Eukaryota</taxon>
        <taxon>Viridiplantae</taxon>
        <taxon>Streptophyta</taxon>
        <taxon>Embryophyta</taxon>
        <taxon>Tracheophyta</taxon>
        <taxon>Spermatophyta</taxon>
        <taxon>Magnoliopsida</taxon>
        <taxon>eudicotyledons</taxon>
        <taxon>Gunneridae</taxon>
        <taxon>Pentapetalae</taxon>
        <taxon>asterids</taxon>
        <taxon>lamiids</taxon>
        <taxon>Solanales</taxon>
        <taxon>Solanaceae</taxon>
        <taxon>Solanoideae</taxon>
        <taxon>Datureae</taxon>
        <taxon>Datura</taxon>
    </lineage>
</organism>
<feature type="region of interest" description="Disordered" evidence="1">
    <location>
        <begin position="1"/>
        <end position="71"/>
    </location>
</feature>
<evidence type="ECO:0000313" key="3">
    <source>
        <dbReference type="Proteomes" id="UP000823775"/>
    </source>
</evidence>
<protein>
    <submittedName>
        <fullName evidence="2">Uncharacterized protein</fullName>
    </submittedName>
</protein>
<reference evidence="2 3" key="1">
    <citation type="journal article" date="2021" name="BMC Genomics">
        <title>Datura genome reveals duplications of psychoactive alkaloid biosynthetic genes and high mutation rate following tissue culture.</title>
        <authorList>
            <person name="Rajewski A."/>
            <person name="Carter-House D."/>
            <person name="Stajich J."/>
            <person name="Litt A."/>
        </authorList>
    </citation>
    <scope>NUCLEOTIDE SEQUENCE [LARGE SCALE GENOMIC DNA]</scope>
    <source>
        <strain evidence="2">AR-01</strain>
    </source>
</reference>
<dbReference type="EMBL" id="JACEIK010001392">
    <property type="protein sequence ID" value="MCD7469016.1"/>
    <property type="molecule type" value="Genomic_DNA"/>
</dbReference>
<evidence type="ECO:0000256" key="1">
    <source>
        <dbReference type="SAM" id="MobiDB-lite"/>
    </source>
</evidence>
<sequence length="100" mass="10546">MRLEHWMAKKSASSSTSRSKAPVGHSAGRGTTRGGSQDGAYQCSGHDNQTRAQAKAQADPQPEVVNGGHPQVVAQERVQEQVVQDTPSTVPIVASISIEP</sequence>
<dbReference type="Proteomes" id="UP000823775">
    <property type="component" value="Unassembled WGS sequence"/>
</dbReference>
<proteinExistence type="predicted"/>